<gene>
    <name evidence="1" type="ORF">WJM97_10315</name>
</gene>
<organism evidence="1 2">
    <name type="scientific">Okeanomitos corallinicola TIOX110</name>
    <dbReference type="NCBI Taxonomy" id="3133117"/>
    <lineage>
        <taxon>Bacteria</taxon>
        <taxon>Bacillati</taxon>
        <taxon>Cyanobacteriota</taxon>
        <taxon>Cyanophyceae</taxon>
        <taxon>Nostocales</taxon>
        <taxon>Aphanizomenonaceae</taxon>
        <taxon>Okeanomitos</taxon>
    </lineage>
</organism>
<dbReference type="EMBL" id="CP150886">
    <property type="protein sequence ID" value="WZB90047.1"/>
    <property type="molecule type" value="Genomic_DNA"/>
</dbReference>
<sequence>MNSQTLNNLLPTEKEMLQVFELPIDFEVRGDDEQPNLDNQKILQIAIMILKSSNPSIAAKQSDWVNRITTLLLLLEL</sequence>
<accession>A0ABZ2UX99</accession>
<dbReference type="Proteomes" id="UP001483337">
    <property type="component" value="Chromosome"/>
</dbReference>
<proteinExistence type="predicted"/>
<evidence type="ECO:0000313" key="2">
    <source>
        <dbReference type="Proteomes" id="UP001483337"/>
    </source>
</evidence>
<evidence type="ECO:0008006" key="3">
    <source>
        <dbReference type="Google" id="ProtNLM"/>
    </source>
</evidence>
<protein>
    <recommendedName>
        <fullName evidence="3">Transposase</fullName>
    </recommendedName>
</protein>
<reference evidence="1 2" key="1">
    <citation type="submission" date="2024-04" db="EMBL/GenBank/DDBJ databases">
        <title>Okeanomitos corallinicola gen. &amp; sp. nov. (Nostocales, Cyanobacteria), a new toxic marine heterocyst-forming cyanobacterium from a coral reef.</title>
        <authorList>
            <person name="Li H."/>
            <person name="Li R."/>
            <person name="Kang J."/>
            <person name="Hii K.S."/>
            <person name="Mohamed H.F."/>
            <person name="Xu X."/>
            <person name="Luo Z."/>
        </authorList>
    </citation>
    <scope>NUCLEOTIDE SEQUENCE [LARGE SCALE GENOMIC DNA]</scope>
    <source>
        <strain evidence="1 2">TIOX110</strain>
    </source>
</reference>
<evidence type="ECO:0000313" key="1">
    <source>
        <dbReference type="EMBL" id="WZB90047.1"/>
    </source>
</evidence>
<dbReference type="RefSeq" id="WP_353932942.1">
    <property type="nucleotide sequence ID" value="NZ_CP150886.1"/>
</dbReference>
<keyword evidence="2" id="KW-1185">Reference proteome</keyword>
<name>A0ABZ2UX99_9CYAN</name>